<dbReference type="PANTHER" id="PTHR30221:SF1">
    <property type="entry name" value="SMALL-CONDUCTANCE MECHANOSENSITIVE CHANNEL"/>
    <property type="match status" value="1"/>
</dbReference>
<dbReference type="SMART" id="SM00100">
    <property type="entry name" value="cNMP"/>
    <property type="match status" value="1"/>
</dbReference>
<comment type="caution">
    <text evidence="7">The sequence shown here is derived from an EMBL/GenBank/DDBJ whole genome shotgun (WGS) entry which is preliminary data.</text>
</comment>
<proteinExistence type="inferred from homology"/>
<evidence type="ECO:0000256" key="3">
    <source>
        <dbReference type="ARBA" id="ARBA00022989"/>
    </source>
</evidence>
<dbReference type="GO" id="GO:0005886">
    <property type="term" value="C:plasma membrane"/>
    <property type="evidence" value="ECO:0007669"/>
    <property type="project" value="UniProtKB-SubCell"/>
</dbReference>
<evidence type="ECO:0000313" key="7">
    <source>
        <dbReference type="EMBL" id="OWP52030.1"/>
    </source>
</evidence>
<dbReference type="PROSITE" id="PS50042">
    <property type="entry name" value="CNMP_BINDING_3"/>
    <property type="match status" value="1"/>
</dbReference>
<comment type="subcellular location">
    <subcellularLocation>
        <location evidence="5">Cell inner membrane</location>
        <topology evidence="5">Multi-pass membrane protein</topology>
    </subcellularLocation>
    <subcellularLocation>
        <location evidence="1">Membrane</location>
    </subcellularLocation>
</comment>
<keyword evidence="4 5" id="KW-0472">Membrane</keyword>
<keyword evidence="5" id="KW-0997">Cell inner membrane</keyword>
<comment type="similarity">
    <text evidence="5">Belongs to the MscS (TC 1.A.23) family.</text>
</comment>
<organism evidence="7 8">
    <name type="scientific">Pseudomonas nitroreducens</name>
    <dbReference type="NCBI Taxonomy" id="46680"/>
    <lineage>
        <taxon>Bacteria</taxon>
        <taxon>Pseudomonadati</taxon>
        <taxon>Pseudomonadota</taxon>
        <taxon>Gammaproteobacteria</taxon>
        <taxon>Pseudomonadales</taxon>
        <taxon>Pseudomonadaceae</taxon>
        <taxon>Pseudomonas</taxon>
    </lineage>
</organism>
<keyword evidence="5" id="KW-0813">Transport</keyword>
<keyword evidence="5" id="KW-0407">Ion channel</keyword>
<evidence type="ECO:0000256" key="5">
    <source>
        <dbReference type="RuleBase" id="RU369025"/>
    </source>
</evidence>
<feature type="transmembrane region" description="Helical" evidence="5">
    <location>
        <begin position="6"/>
        <end position="24"/>
    </location>
</feature>
<dbReference type="InterPro" id="IPR010920">
    <property type="entry name" value="LSM_dom_sf"/>
</dbReference>
<dbReference type="SUPFAM" id="SSF50182">
    <property type="entry name" value="Sm-like ribonucleoproteins"/>
    <property type="match status" value="1"/>
</dbReference>
<dbReference type="AlphaFoldDB" id="A0A246FF29"/>
<protein>
    <recommendedName>
        <fullName evidence="5">Small-conductance mechanosensitive channel</fullName>
    </recommendedName>
</protein>
<feature type="transmembrane region" description="Helical" evidence="5">
    <location>
        <begin position="110"/>
        <end position="128"/>
    </location>
</feature>
<evidence type="ECO:0000256" key="1">
    <source>
        <dbReference type="ARBA" id="ARBA00004370"/>
    </source>
</evidence>
<feature type="domain" description="Cyclic nucleotide-binding" evidence="6">
    <location>
        <begin position="330"/>
        <end position="428"/>
    </location>
</feature>
<dbReference type="Gene3D" id="2.30.30.60">
    <property type="match status" value="1"/>
</dbReference>
<feature type="transmembrane region" description="Helical" evidence="5">
    <location>
        <begin position="36"/>
        <end position="55"/>
    </location>
</feature>
<dbReference type="InterPro" id="IPR016846">
    <property type="entry name" value="cNMP-bd_ion_channel"/>
</dbReference>
<sequence>MFTFVPDHPLVCGVILILIDLALWQMIDASRRKVRMSVRISIFITFSWVLTNAGISPLQPPLWPEDPLLQLTGTILGIGWWLFAARTVTIVLGNGLAARGGHSARLLHDVMGAAIFLIGIVGAAAYVLQLPVKGLLATSGAMAIVVGLAVQSTLSDVFSGIVLNTTKPYHLNDLISIDGTQGHVVEIDWRSTHLMTDEGGIAVVPNSVAAKARIINLSRPGDVHRIRTVIAVPSSVRPRLAIDALEKTLRGTRALLSARPAKVSVKSSHLEYTEYELKGFVASAKNKNDVSNMMFDLAHRHLEAAGVTWGHNPENPRWSRQRRLLEEVRVFRSLSSNERDRLADEMTPIDYQADEVVLGFGEVADCLMIISTGVMSVSIHDGEKLIEAGRMGPGEIMGEEGILAGNPSRGEFRSITSGQFFRIGKDMFGSQLEHLHELQSALSHLQEQREEIREAVILQKPVETKKKGLLNWLLQRR</sequence>
<dbReference type="InterPro" id="IPR045275">
    <property type="entry name" value="MscS_archaea/bacteria_type"/>
</dbReference>
<dbReference type="PIRSF" id="PIRSF026673">
    <property type="entry name" value="UCP026673_ion_chan"/>
    <property type="match status" value="1"/>
</dbReference>
<evidence type="ECO:0000256" key="2">
    <source>
        <dbReference type="ARBA" id="ARBA00022692"/>
    </source>
</evidence>
<keyword evidence="5" id="KW-1003">Cell membrane</keyword>
<dbReference type="RefSeq" id="WP_088416875.1">
    <property type="nucleotide sequence ID" value="NZ_NJBA01000002.1"/>
</dbReference>
<dbReference type="InterPro" id="IPR006685">
    <property type="entry name" value="MscS_channel_2nd"/>
</dbReference>
<accession>A0A246FF29</accession>
<dbReference type="CDD" id="cd00038">
    <property type="entry name" value="CAP_ED"/>
    <property type="match status" value="1"/>
</dbReference>
<dbReference type="Pfam" id="PF00027">
    <property type="entry name" value="cNMP_binding"/>
    <property type="match status" value="1"/>
</dbReference>
<dbReference type="GO" id="GO:0008381">
    <property type="term" value="F:mechanosensitive monoatomic ion channel activity"/>
    <property type="evidence" value="ECO:0007669"/>
    <property type="project" value="InterPro"/>
</dbReference>
<keyword evidence="3 5" id="KW-1133">Transmembrane helix</keyword>
<dbReference type="InterPro" id="IPR000595">
    <property type="entry name" value="cNMP-bd_dom"/>
</dbReference>
<evidence type="ECO:0000313" key="8">
    <source>
        <dbReference type="Proteomes" id="UP000198145"/>
    </source>
</evidence>
<keyword evidence="5" id="KW-0406">Ion transport</keyword>
<gene>
    <name evidence="7" type="ORF">CEG18_07180</name>
</gene>
<evidence type="ECO:0000256" key="4">
    <source>
        <dbReference type="ARBA" id="ARBA00023136"/>
    </source>
</evidence>
<feature type="transmembrane region" description="Helical" evidence="5">
    <location>
        <begin position="75"/>
        <end position="98"/>
    </location>
</feature>
<dbReference type="InterPro" id="IPR018490">
    <property type="entry name" value="cNMP-bd_dom_sf"/>
</dbReference>
<dbReference type="InterPro" id="IPR023408">
    <property type="entry name" value="MscS_beta-dom_sf"/>
</dbReference>
<comment type="function">
    <text evidence="5">Mechanosensitive channel that participates in the regulation of osmotic pressure changes within the cell, opening in response to stretch forces in the membrane lipid bilayer, without the need for other proteins. Contributes to normal resistance to hypoosmotic shock. Forms an ion channel of 1.0 nanosiemens conductance with a slight preference for anions.</text>
</comment>
<dbReference type="EMBL" id="NJBA01000002">
    <property type="protein sequence ID" value="OWP52030.1"/>
    <property type="molecule type" value="Genomic_DNA"/>
</dbReference>
<dbReference type="SUPFAM" id="SSF51206">
    <property type="entry name" value="cAMP-binding domain-like"/>
    <property type="match status" value="1"/>
</dbReference>
<dbReference type="Gene3D" id="2.60.120.10">
    <property type="entry name" value="Jelly Rolls"/>
    <property type="match status" value="1"/>
</dbReference>
<dbReference type="InterPro" id="IPR014710">
    <property type="entry name" value="RmlC-like_jellyroll"/>
</dbReference>
<dbReference type="Pfam" id="PF00924">
    <property type="entry name" value="MS_channel_2nd"/>
    <property type="match status" value="1"/>
</dbReference>
<dbReference type="Proteomes" id="UP000198145">
    <property type="component" value="Unassembled WGS sequence"/>
</dbReference>
<keyword evidence="2 5" id="KW-0812">Transmembrane</keyword>
<reference evidence="7 8" key="1">
    <citation type="submission" date="2017-06" db="EMBL/GenBank/DDBJ databases">
        <title>Draft genome of Pseudomonas nitroreducens DF05.</title>
        <authorList>
            <person name="Iyer R."/>
        </authorList>
    </citation>
    <scope>NUCLEOTIDE SEQUENCE [LARGE SCALE GENOMIC DNA]</scope>
    <source>
        <strain evidence="7 8">DF05</strain>
    </source>
</reference>
<comment type="subunit">
    <text evidence="5">Homoheptamer.</text>
</comment>
<name>A0A246FF29_PSENT</name>
<dbReference type="PANTHER" id="PTHR30221">
    <property type="entry name" value="SMALL-CONDUCTANCE MECHANOSENSITIVE CHANNEL"/>
    <property type="match status" value="1"/>
</dbReference>
<dbReference type="Gene3D" id="1.10.287.1260">
    <property type="match status" value="1"/>
</dbReference>
<evidence type="ECO:0000259" key="6">
    <source>
        <dbReference type="PROSITE" id="PS50042"/>
    </source>
</evidence>